<evidence type="ECO:0000313" key="2">
    <source>
        <dbReference type="Proteomes" id="UP000692954"/>
    </source>
</evidence>
<gene>
    <name evidence="1" type="ORF">PSON_ATCC_30995.1.T1260042</name>
</gene>
<name>A0A8S1QYY5_9CILI</name>
<evidence type="ECO:0000313" key="1">
    <source>
        <dbReference type="EMBL" id="CAD8120405.1"/>
    </source>
</evidence>
<reference evidence="1" key="1">
    <citation type="submission" date="2021-01" db="EMBL/GenBank/DDBJ databases">
        <authorList>
            <consortium name="Genoscope - CEA"/>
            <person name="William W."/>
        </authorList>
    </citation>
    <scope>NUCLEOTIDE SEQUENCE</scope>
</reference>
<dbReference type="AlphaFoldDB" id="A0A8S1QYY5"/>
<organism evidence="1 2">
    <name type="scientific">Paramecium sonneborni</name>
    <dbReference type="NCBI Taxonomy" id="65129"/>
    <lineage>
        <taxon>Eukaryota</taxon>
        <taxon>Sar</taxon>
        <taxon>Alveolata</taxon>
        <taxon>Ciliophora</taxon>
        <taxon>Intramacronucleata</taxon>
        <taxon>Oligohymenophorea</taxon>
        <taxon>Peniculida</taxon>
        <taxon>Parameciidae</taxon>
        <taxon>Paramecium</taxon>
    </lineage>
</organism>
<comment type="caution">
    <text evidence="1">The sequence shown here is derived from an EMBL/GenBank/DDBJ whole genome shotgun (WGS) entry which is preliminary data.</text>
</comment>
<dbReference type="EMBL" id="CAJJDN010000126">
    <property type="protein sequence ID" value="CAD8120405.1"/>
    <property type="molecule type" value="Genomic_DNA"/>
</dbReference>
<accession>A0A8S1QYY5</accession>
<keyword evidence="2" id="KW-1185">Reference proteome</keyword>
<sequence>MQSIVLQNKINKNLEDKKQKSVKLSNMQSTIIRVFTYQASGSNAFKFSQWTFYKQFNGLKQNNINN</sequence>
<protein>
    <submittedName>
        <fullName evidence="1">Uncharacterized protein</fullName>
    </submittedName>
</protein>
<dbReference type="Proteomes" id="UP000692954">
    <property type="component" value="Unassembled WGS sequence"/>
</dbReference>
<proteinExistence type="predicted"/>